<dbReference type="InterPro" id="IPR052195">
    <property type="entry name" value="Bact_Alkyl/Aryl-Sulfatase"/>
</dbReference>
<dbReference type="Gene3D" id="3.60.15.10">
    <property type="entry name" value="Ribonuclease Z/Hydroxyacylglutathione hydrolase-like"/>
    <property type="match status" value="1"/>
</dbReference>
<dbReference type="PANTHER" id="PTHR43223">
    <property type="entry name" value="ALKYL/ARYL-SULFATASE"/>
    <property type="match status" value="1"/>
</dbReference>
<evidence type="ECO:0000313" key="3">
    <source>
        <dbReference type="Proteomes" id="UP000267464"/>
    </source>
</evidence>
<evidence type="ECO:0000259" key="1">
    <source>
        <dbReference type="SMART" id="SM00849"/>
    </source>
</evidence>
<dbReference type="PANTHER" id="PTHR43223:SF2">
    <property type="entry name" value="METALLO-BETA-LACTAMASE DOMAIN-CONTAINING PROTEIN"/>
    <property type="match status" value="1"/>
</dbReference>
<keyword evidence="2" id="KW-0378">Hydrolase</keyword>
<dbReference type="AlphaFoldDB" id="A0A3N7HNB9"/>
<comment type="caution">
    <text evidence="2">The sequence shown here is derived from an EMBL/GenBank/DDBJ whole genome shotgun (WGS) entry which is preliminary data.</text>
</comment>
<dbReference type="EMBL" id="QUSW01000005">
    <property type="protein sequence ID" value="RQP23123.1"/>
    <property type="molecule type" value="Genomic_DNA"/>
</dbReference>
<dbReference type="Proteomes" id="UP000267464">
    <property type="component" value="Unassembled WGS sequence"/>
</dbReference>
<dbReference type="Pfam" id="PF00753">
    <property type="entry name" value="Lactamase_B"/>
    <property type="match status" value="1"/>
</dbReference>
<dbReference type="SUPFAM" id="SSF56281">
    <property type="entry name" value="Metallo-hydrolase/oxidoreductase"/>
    <property type="match status" value="1"/>
</dbReference>
<dbReference type="SMART" id="SM00849">
    <property type="entry name" value="Lactamase_B"/>
    <property type="match status" value="1"/>
</dbReference>
<protein>
    <submittedName>
        <fullName evidence="2">MBL fold metallo-hydrolase</fullName>
    </submittedName>
</protein>
<dbReference type="GO" id="GO:0016787">
    <property type="term" value="F:hydrolase activity"/>
    <property type="evidence" value="ECO:0007669"/>
    <property type="project" value="UniProtKB-KW"/>
</dbReference>
<gene>
    <name evidence="2" type="ORF">DZC73_18560</name>
</gene>
<accession>A0A3N7HNB9</accession>
<dbReference type="InterPro" id="IPR001279">
    <property type="entry name" value="Metallo-B-lactamas"/>
</dbReference>
<dbReference type="InterPro" id="IPR036866">
    <property type="entry name" value="RibonucZ/Hydroxyglut_hydro"/>
</dbReference>
<evidence type="ECO:0000313" key="2">
    <source>
        <dbReference type="EMBL" id="RQP23123.1"/>
    </source>
</evidence>
<sequence length="643" mass="71294">MWELRMNVLRRWLFILVCGAGVLLMANPSTGAADAFAGNRPELAYLEQVNRWRPPSDPQLVFLLMGQFANAGRHAEGIAFFEDLRHRFGPQLTDGQRAIYLTAIAVLRAGHAHDVSLFKRYGWVRDTVRMLDDAKQLTHGEAFVMRWMSGVVRARLPGFFGERDAALADLSWCVAHADKAPHANWLREVHFHLASVHRERGNLAEAQREQALSGYAETSKPVLFTTSFSGDAVSGHRFSPRAIREVVPGTVYALSGFEFTEYYFIVSANRRELIAIDAGSRPDAAREAHEALRARVPALPPLTTVFVTHSHWDHVGGQRHFRSLNPAPRFVARENYADELALDAGADPATLKRFFGRGFRLEDVLAFRPDVTIGQRTEMTIGGTHFSLQPVRGGETDDALLIHMPDHGVLFTGDILMPYLGAPFANEGSLDGMLAGIDQVNALKPHVLLHGHEPLTRLFDSTAMLSDLRAQLVWLRDQVATEMARGTTRAAIQQANLVPPTLEQSPASVHLAYLVLRENTINRLFQQHSGYWQNGLQGLDMLSDAEHGAALIDYLGLSESQVLAAVDQMLADGRHELAASTLRALQARLPASERSGASRRLVYLKLMEKVQEFDPFKFILYADQIDQATAQMNAPIGSASDGH</sequence>
<keyword evidence="3" id="KW-1185">Reference proteome</keyword>
<name>A0A3N7HNB9_9BURK</name>
<proteinExistence type="predicted"/>
<reference evidence="2 3" key="2">
    <citation type="submission" date="2018-12" db="EMBL/GenBank/DDBJ databases">
        <title>Rhizobacter gummiphilus sp. nov., a rubber-degrading bacterium isolated from the soil of a botanical garden in Japan.</title>
        <authorList>
            <person name="Shunsuke S.S."/>
        </authorList>
    </citation>
    <scope>NUCLEOTIDE SEQUENCE [LARGE SCALE GENOMIC DNA]</scope>
    <source>
        <strain evidence="2 3">S-16</strain>
    </source>
</reference>
<organism evidence="2 3">
    <name type="scientific">Piscinibacter terrae</name>
    <dbReference type="NCBI Taxonomy" id="2496871"/>
    <lineage>
        <taxon>Bacteria</taxon>
        <taxon>Pseudomonadati</taxon>
        <taxon>Pseudomonadota</taxon>
        <taxon>Betaproteobacteria</taxon>
        <taxon>Burkholderiales</taxon>
        <taxon>Sphaerotilaceae</taxon>
        <taxon>Piscinibacter</taxon>
    </lineage>
</organism>
<reference evidence="2 3" key="1">
    <citation type="submission" date="2018-08" db="EMBL/GenBank/DDBJ databases">
        <authorList>
            <person name="Khan S.A."/>
            <person name="Jeon C.O."/>
            <person name="Chun B.H."/>
            <person name="Jeong S.E."/>
        </authorList>
    </citation>
    <scope>NUCLEOTIDE SEQUENCE [LARGE SCALE GENOMIC DNA]</scope>
    <source>
        <strain evidence="2 3">S-16</strain>
    </source>
</reference>
<feature type="domain" description="Metallo-beta-lactamase" evidence="1">
    <location>
        <begin position="260"/>
        <end position="452"/>
    </location>
</feature>